<dbReference type="PANTHER" id="PTHR14418">
    <property type="entry name" value="CONDENSIN COMPLEX SUBUNIT 3-RELATED"/>
    <property type="match status" value="1"/>
</dbReference>
<dbReference type="Gene3D" id="1.25.10.10">
    <property type="entry name" value="Leucine-rich Repeat Variant"/>
    <property type="match status" value="2"/>
</dbReference>
<name>A0AA38WXZ4_9EURO</name>
<dbReference type="InterPro" id="IPR011989">
    <property type="entry name" value="ARM-like"/>
</dbReference>
<comment type="caution">
    <text evidence="10">The sequence shown here is derived from an EMBL/GenBank/DDBJ whole genome shotgun (WGS) entry which is preliminary data.</text>
</comment>
<proteinExistence type="inferred from homology"/>
<sequence>MSVGEIFANAQQSLVGHKTLAKRLRRLENSPNFESQIKQCVFRLLDVSKSEAAGTRVIKFLTTYLAADDASNQVSSSLLLAILPFLCAKDKTVRYRATQITCQILGVLQAIDDDLYKVIRHELIKRLRDKVPAIRLEAVMALGRLVESEMEEEDEEQDSDEDFAPGLLDKLLDVLQNDTNAEVRRALLVNLPATPKTLPYLLERARDRDGPTRRALYAKLLPKLGDFRHLSLSMREKLLRWGLRDRDERVRKATARLFREFWIENCAATELANSIEGEEGGQGESGEQTKEKKEKVGFHEPMIPALLEVLERIDTVNNGNEDGVALEAMKEFWAGRQDYLDAVNFDDDFWDNLTPESVFMARTFNDYCRSNPTYYELVEEKMPEVTRLGFHLQKHINELTSRVQTATEAGTDETMALQTEQEFIVEQLLYIAQSLDYTDEIGRRKMFSLLRHALSMADLPEECTRLAVEALRLVCNPDAAGEREFTAVVLEAIAEVHDNIVSSDLEDEAANEEDSFVSARSEVSGNSTSKQSDGKSKRDRPPPTEEELEARAVKEIVINMKCLHIAQCMLQNVAGNLQSNIDLRTMFDNLVIPAVRSHEALIREKGVQCLGLCCLLEPKLADENMRLFTHLLKKGHDTLQVMALQILCDVVLARGPPSPTQVSSDDPSASPSTPEEKDSTTAAKSSGALTSLLAPFIKALSATFPDEVRLTSTASLCKFMLCGFYTGNEELFDQIVERAITVTAKGWELLEKVKNAVQVGKKDKEDGKDVAKTPRKSQAGTGSARSSNEGVAVTEMRLSGEGMEL</sequence>
<evidence type="ECO:0000313" key="11">
    <source>
        <dbReference type="Proteomes" id="UP001172673"/>
    </source>
</evidence>
<feature type="compositionally biased region" description="Acidic residues" evidence="8">
    <location>
        <begin position="504"/>
        <end position="515"/>
    </location>
</feature>
<feature type="region of interest" description="Disordered" evidence="8">
    <location>
        <begin position="273"/>
        <end position="295"/>
    </location>
</feature>
<dbReference type="AlphaFoldDB" id="A0AA38WXZ4"/>
<keyword evidence="4" id="KW-0132">Cell division</keyword>
<evidence type="ECO:0000256" key="1">
    <source>
        <dbReference type="ARBA" id="ARBA00004286"/>
    </source>
</evidence>
<feature type="region of interest" description="Disordered" evidence="8">
    <location>
        <begin position="760"/>
        <end position="805"/>
    </location>
</feature>
<dbReference type="InterPro" id="IPR016024">
    <property type="entry name" value="ARM-type_fold"/>
</dbReference>
<evidence type="ECO:0000256" key="3">
    <source>
        <dbReference type="ARBA" id="ARBA00022454"/>
    </source>
</evidence>
<organism evidence="10 11">
    <name type="scientific">Cladophialophora chaetospira</name>
    <dbReference type="NCBI Taxonomy" id="386627"/>
    <lineage>
        <taxon>Eukaryota</taxon>
        <taxon>Fungi</taxon>
        <taxon>Dikarya</taxon>
        <taxon>Ascomycota</taxon>
        <taxon>Pezizomycotina</taxon>
        <taxon>Eurotiomycetes</taxon>
        <taxon>Chaetothyriomycetidae</taxon>
        <taxon>Chaetothyriales</taxon>
        <taxon>Herpotrichiellaceae</taxon>
        <taxon>Cladophialophora</taxon>
    </lineage>
</organism>
<dbReference type="Proteomes" id="UP001172673">
    <property type="component" value="Unassembled WGS sequence"/>
</dbReference>
<evidence type="ECO:0000256" key="6">
    <source>
        <dbReference type="ARBA" id="ARBA00023067"/>
    </source>
</evidence>
<keyword evidence="7" id="KW-0131">Cell cycle</keyword>
<dbReference type="GO" id="GO:0000796">
    <property type="term" value="C:condensin complex"/>
    <property type="evidence" value="ECO:0007669"/>
    <property type="project" value="InterPro"/>
</dbReference>
<keyword evidence="5" id="KW-0498">Mitosis</keyword>
<dbReference type="PANTHER" id="PTHR14418:SF5">
    <property type="entry name" value="CONDENSIN COMPLEX SUBUNIT 3"/>
    <property type="match status" value="1"/>
</dbReference>
<protein>
    <submittedName>
        <fullName evidence="10">Chromosome condensation complex Condensin, subunit G</fullName>
    </submittedName>
</protein>
<accession>A0AA38WXZ4</accession>
<feature type="compositionally biased region" description="Polar residues" evidence="8">
    <location>
        <begin position="521"/>
        <end position="531"/>
    </location>
</feature>
<dbReference type="GO" id="GO:0051301">
    <property type="term" value="P:cell division"/>
    <property type="evidence" value="ECO:0007669"/>
    <property type="project" value="UniProtKB-KW"/>
</dbReference>
<feature type="compositionally biased region" description="Low complexity" evidence="8">
    <location>
        <begin position="663"/>
        <end position="672"/>
    </location>
</feature>
<evidence type="ECO:0000256" key="7">
    <source>
        <dbReference type="ARBA" id="ARBA00023306"/>
    </source>
</evidence>
<evidence type="ECO:0000256" key="4">
    <source>
        <dbReference type="ARBA" id="ARBA00022618"/>
    </source>
</evidence>
<dbReference type="SUPFAM" id="SSF48371">
    <property type="entry name" value="ARM repeat"/>
    <property type="match status" value="1"/>
</dbReference>
<evidence type="ECO:0000256" key="2">
    <source>
        <dbReference type="ARBA" id="ARBA00006533"/>
    </source>
</evidence>
<keyword evidence="11" id="KW-1185">Reference proteome</keyword>
<dbReference type="GO" id="GO:0007076">
    <property type="term" value="P:mitotic chromosome condensation"/>
    <property type="evidence" value="ECO:0007669"/>
    <property type="project" value="InterPro"/>
</dbReference>
<evidence type="ECO:0000256" key="8">
    <source>
        <dbReference type="SAM" id="MobiDB-lite"/>
    </source>
</evidence>
<dbReference type="GO" id="GO:0000793">
    <property type="term" value="C:condensed chromosome"/>
    <property type="evidence" value="ECO:0007669"/>
    <property type="project" value="TreeGrafter"/>
</dbReference>
<evidence type="ECO:0000256" key="5">
    <source>
        <dbReference type="ARBA" id="ARBA00022776"/>
    </source>
</evidence>
<reference evidence="10" key="1">
    <citation type="submission" date="2022-10" db="EMBL/GenBank/DDBJ databases">
        <title>Culturing micro-colonial fungi from biological soil crusts in the Mojave desert and describing Neophaeococcomyces mojavensis, and introducing the new genera and species Taxawa tesnikishii.</title>
        <authorList>
            <person name="Kurbessoian T."/>
            <person name="Stajich J.E."/>
        </authorList>
    </citation>
    <scope>NUCLEOTIDE SEQUENCE</scope>
    <source>
        <strain evidence="10">TK_41</strain>
    </source>
</reference>
<comment type="subcellular location">
    <subcellularLocation>
        <location evidence="1">Chromosome</location>
    </subcellularLocation>
</comment>
<feature type="domain" description="Nuclear condensin complex subunit 3 C-terminal" evidence="9">
    <location>
        <begin position="561"/>
        <end position="736"/>
    </location>
</feature>
<feature type="compositionally biased region" description="Polar residues" evidence="8">
    <location>
        <begin position="776"/>
        <end position="789"/>
    </location>
</feature>
<comment type="similarity">
    <text evidence="2">Belongs to the CND3 (condensin subunit 3) family.</text>
</comment>
<keyword evidence="3" id="KW-0158">Chromosome</keyword>
<dbReference type="Pfam" id="PF12719">
    <property type="entry name" value="Cnd3"/>
    <property type="match status" value="1"/>
</dbReference>
<dbReference type="InterPro" id="IPR025977">
    <property type="entry name" value="Cnd3_C"/>
</dbReference>
<feature type="compositionally biased region" description="Basic and acidic residues" evidence="8">
    <location>
        <begin position="532"/>
        <end position="547"/>
    </location>
</feature>
<feature type="region of interest" description="Disordered" evidence="8">
    <location>
        <begin position="504"/>
        <end position="547"/>
    </location>
</feature>
<evidence type="ECO:0000259" key="9">
    <source>
        <dbReference type="Pfam" id="PF12719"/>
    </source>
</evidence>
<gene>
    <name evidence="10" type="primary">YCG1</name>
    <name evidence="10" type="ORF">H2200_012484</name>
</gene>
<feature type="region of interest" description="Disordered" evidence="8">
    <location>
        <begin position="657"/>
        <end position="684"/>
    </location>
</feature>
<keyword evidence="6" id="KW-0226">DNA condensation</keyword>
<dbReference type="InterPro" id="IPR027165">
    <property type="entry name" value="CND3"/>
</dbReference>
<evidence type="ECO:0000313" key="10">
    <source>
        <dbReference type="EMBL" id="KAJ9603189.1"/>
    </source>
</evidence>
<feature type="compositionally biased region" description="Basic and acidic residues" evidence="8">
    <location>
        <begin position="760"/>
        <end position="772"/>
    </location>
</feature>
<dbReference type="EMBL" id="JAPDRK010000023">
    <property type="protein sequence ID" value="KAJ9603189.1"/>
    <property type="molecule type" value="Genomic_DNA"/>
</dbReference>